<keyword evidence="5 11" id="KW-0547">Nucleotide-binding</keyword>
<keyword evidence="4" id="KW-0808">Transferase</keyword>
<keyword evidence="7 11" id="KW-0067">ATP-binding</keyword>
<feature type="domain" description="Protein kinase" evidence="14">
    <location>
        <begin position="131"/>
        <end position="427"/>
    </location>
</feature>
<evidence type="ECO:0000256" key="9">
    <source>
        <dbReference type="ARBA" id="ARBA00049308"/>
    </source>
</evidence>
<evidence type="ECO:0000256" key="8">
    <source>
        <dbReference type="ARBA" id="ARBA00049003"/>
    </source>
</evidence>
<feature type="binding site" evidence="11">
    <location>
        <position position="160"/>
    </location>
    <ligand>
        <name>ATP</name>
        <dbReference type="ChEBI" id="CHEBI:30616"/>
    </ligand>
</feature>
<dbReference type="SUPFAM" id="SSF56112">
    <property type="entry name" value="Protein kinase-like (PK-like)"/>
    <property type="match status" value="1"/>
</dbReference>
<evidence type="ECO:0000256" key="2">
    <source>
        <dbReference type="ARBA" id="ARBA00013203"/>
    </source>
</evidence>
<dbReference type="InterPro" id="IPR042521">
    <property type="entry name" value="DYRK"/>
</dbReference>
<comment type="similarity">
    <text evidence="1">Belongs to the protein kinase superfamily. CMGC Ser/Thr protein kinase family. MNB/DYRK subfamily.</text>
</comment>
<evidence type="ECO:0000259" key="14">
    <source>
        <dbReference type="PROSITE" id="PS50011"/>
    </source>
</evidence>
<accession>A0A4V1IW99</accession>
<comment type="catalytic activity">
    <reaction evidence="10">
        <text>L-tyrosyl-[protein] + ATP = O-phospho-L-tyrosyl-[protein] + ADP + H(+)</text>
        <dbReference type="Rhea" id="RHEA:10596"/>
        <dbReference type="Rhea" id="RHEA-COMP:10136"/>
        <dbReference type="Rhea" id="RHEA-COMP:20101"/>
        <dbReference type="ChEBI" id="CHEBI:15378"/>
        <dbReference type="ChEBI" id="CHEBI:30616"/>
        <dbReference type="ChEBI" id="CHEBI:46858"/>
        <dbReference type="ChEBI" id="CHEBI:61978"/>
        <dbReference type="ChEBI" id="CHEBI:456216"/>
        <dbReference type="EC" id="2.7.12.1"/>
    </reaction>
</comment>
<evidence type="ECO:0000256" key="13">
    <source>
        <dbReference type="SAM" id="MobiDB-lite"/>
    </source>
</evidence>
<dbReference type="PANTHER" id="PTHR24058:SF22">
    <property type="entry name" value="DUAL SPECIFICITY TYROSINE-PHOSPHORYLATION-REGULATED KINASE 4"/>
    <property type="match status" value="1"/>
</dbReference>
<keyword evidence="6 15" id="KW-0418">Kinase</keyword>
<evidence type="ECO:0000256" key="10">
    <source>
        <dbReference type="ARBA" id="ARBA00051680"/>
    </source>
</evidence>
<dbReference type="GO" id="GO:0004674">
    <property type="term" value="F:protein serine/threonine kinase activity"/>
    <property type="evidence" value="ECO:0007669"/>
    <property type="project" value="UniProtKB-KW"/>
</dbReference>
<evidence type="ECO:0000313" key="15">
    <source>
        <dbReference type="EMBL" id="RKP06819.1"/>
    </source>
</evidence>
<dbReference type="EC" id="2.7.12.1" evidence="2"/>
<dbReference type="SMART" id="SM00220">
    <property type="entry name" value="S_TKc"/>
    <property type="match status" value="1"/>
</dbReference>
<dbReference type="Pfam" id="PF00069">
    <property type="entry name" value="Pkinase"/>
    <property type="match status" value="1"/>
</dbReference>
<feature type="region of interest" description="Disordered" evidence="13">
    <location>
        <begin position="365"/>
        <end position="387"/>
    </location>
</feature>
<sequence>MRNQQLQHQQQQQQDATSDSPSAIARKARRNIRSASEIRAGDGAPAVREAPAPGDDGIPSEPMSPQELLKLYAGKLSPYERGEILEYPKVYFFGRKSAKATGQQANTHNFGFDDDRGEYKIRTHDHLQYRYQITEVLGQGSFGQVVRARDHKTGDWVAIKVIRNKKRFHSQALVEVKILECLRKWDPSDEFNLIKMTDHFYFRNHLCIVSECLSLNLYEFIKQNNFRGFSLGLIRRFTTQLLQSLMLLQRHNVVHCDLKPENILLKHPAKSAIKMIDFGSSCLENERVYTYIQSRFYRSPEVILGMSYGMPIDMWSLGCIVAELYTGYPLFPGEDEYEQLALMMEVLGLPPTYLTETCTRRSVFFDSKGQPRPSQDPKAKRRRPASKSLRHVLRCQDERFLDFVSRCLCWDPSKRMRPDEGLRHEWITEGVTEQRASTANVRGRSPVRS</sequence>
<organism evidence="15 16">
    <name type="scientific">Thamnocephalis sphaerospora</name>
    <dbReference type="NCBI Taxonomy" id="78915"/>
    <lineage>
        <taxon>Eukaryota</taxon>
        <taxon>Fungi</taxon>
        <taxon>Fungi incertae sedis</taxon>
        <taxon>Zoopagomycota</taxon>
        <taxon>Zoopagomycotina</taxon>
        <taxon>Zoopagomycetes</taxon>
        <taxon>Zoopagales</taxon>
        <taxon>Sigmoideomycetaceae</taxon>
        <taxon>Thamnocephalis</taxon>
    </lineage>
</organism>
<keyword evidence="3 12" id="KW-0723">Serine/threonine-protein kinase</keyword>
<name>A0A4V1IW99_9FUNG</name>
<dbReference type="InterPro" id="IPR008271">
    <property type="entry name" value="Ser/Thr_kinase_AS"/>
</dbReference>
<dbReference type="GO" id="GO:0005737">
    <property type="term" value="C:cytoplasm"/>
    <property type="evidence" value="ECO:0007669"/>
    <property type="project" value="TreeGrafter"/>
</dbReference>
<evidence type="ECO:0000256" key="7">
    <source>
        <dbReference type="ARBA" id="ARBA00022840"/>
    </source>
</evidence>
<evidence type="ECO:0000256" key="1">
    <source>
        <dbReference type="ARBA" id="ARBA00008867"/>
    </source>
</evidence>
<comment type="catalytic activity">
    <reaction evidence="9">
        <text>L-threonyl-[protein] + ATP = O-phospho-L-threonyl-[protein] + ADP + H(+)</text>
        <dbReference type="Rhea" id="RHEA:46608"/>
        <dbReference type="Rhea" id="RHEA-COMP:11060"/>
        <dbReference type="Rhea" id="RHEA-COMP:11605"/>
        <dbReference type="ChEBI" id="CHEBI:15378"/>
        <dbReference type="ChEBI" id="CHEBI:30013"/>
        <dbReference type="ChEBI" id="CHEBI:30616"/>
        <dbReference type="ChEBI" id="CHEBI:61977"/>
        <dbReference type="ChEBI" id="CHEBI:456216"/>
        <dbReference type="EC" id="2.7.12.1"/>
    </reaction>
</comment>
<feature type="region of interest" description="Disordered" evidence="13">
    <location>
        <begin position="1"/>
        <end position="64"/>
    </location>
</feature>
<gene>
    <name evidence="15" type="ORF">THASP1DRAFT_17954</name>
</gene>
<evidence type="ECO:0000313" key="16">
    <source>
        <dbReference type="Proteomes" id="UP000271241"/>
    </source>
</evidence>
<dbReference type="PROSITE" id="PS00107">
    <property type="entry name" value="PROTEIN_KINASE_ATP"/>
    <property type="match status" value="1"/>
</dbReference>
<evidence type="ECO:0000256" key="3">
    <source>
        <dbReference type="ARBA" id="ARBA00022527"/>
    </source>
</evidence>
<evidence type="ECO:0000256" key="6">
    <source>
        <dbReference type="ARBA" id="ARBA00022777"/>
    </source>
</evidence>
<dbReference type="FunFam" id="1.10.510.10:FF:000112">
    <property type="entry name" value="Putative dual specificity tyrosine-phosphorylation-regulated kinase 2"/>
    <property type="match status" value="1"/>
</dbReference>
<dbReference type="Gene3D" id="3.30.200.20">
    <property type="entry name" value="Phosphorylase Kinase, domain 1"/>
    <property type="match status" value="1"/>
</dbReference>
<dbReference type="InterPro" id="IPR050494">
    <property type="entry name" value="Ser_Thr_dual-spec_kinase"/>
</dbReference>
<dbReference type="InterPro" id="IPR017441">
    <property type="entry name" value="Protein_kinase_ATP_BS"/>
</dbReference>
<dbReference type="STRING" id="78915.A0A4V1IW99"/>
<dbReference type="OrthoDB" id="9332038at2759"/>
<dbReference type="PANTHER" id="PTHR24058">
    <property type="entry name" value="DUAL SPECIFICITY PROTEIN KINASE"/>
    <property type="match status" value="1"/>
</dbReference>
<protein>
    <recommendedName>
        <fullName evidence="2">dual-specificity kinase</fullName>
        <ecNumber evidence="2">2.7.12.1</ecNumber>
    </recommendedName>
</protein>
<reference evidence="16" key="1">
    <citation type="journal article" date="2018" name="Nat. Microbiol.">
        <title>Leveraging single-cell genomics to expand the fungal tree of life.</title>
        <authorList>
            <person name="Ahrendt S.R."/>
            <person name="Quandt C.A."/>
            <person name="Ciobanu D."/>
            <person name="Clum A."/>
            <person name="Salamov A."/>
            <person name="Andreopoulos B."/>
            <person name="Cheng J.F."/>
            <person name="Woyke T."/>
            <person name="Pelin A."/>
            <person name="Henrissat B."/>
            <person name="Reynolds N.K."/>
            <person name="Benny G.L."/>
            <person name="Smith M.E."/>
            <person name="James T.Y."/>
            <person name="Grigoriev I.V."/>
        </authorList>
    </citation>
    <scope>NUCLEOTIDE SEQUENCE [LARGE SCALE GENOMIC DNA]</scope>
    <source>
        <strain evidence="16">RSA 1356</strain>
    </source>
</reference>
<evidence type="ECO:0000256" key="5">
    <source>
        <dbReference type="ARBA" id="ARBA00022741"/>
    </source>
</evidence>
<dbReference type="CDD" id="cd14210">
    <property type="entry name" value="PKc_DYRK"/>
    <property type="match status" value="1"/>
</dbReference>
<feature type="compositionally biased region" description="Low complexity" evidence="13">
    <location>
        <begin position="1"/>
        <end position="14"/>
    </location>
</feature>
<dbReference type="AlphaFoldDB" id="A0A4V1IW99"/>
<dbReference type="Gene3D" id="3.30.10.30">
    <property type="entry name" value="DYRK"/>
    <property type="match status" value="1"/>
</dbReference>
<dbReference type="EMBL" id="KZ992812">
    <property type="protein sequence ID" value="RKP06819.1"/>
    <property type="molecule type" value="Genomic_DNA"/>
</dbReference>
<evidence type="ECO:0000256" key="4">
    <source>
        <dbReference type="ARBA" id="ARBA00022679"/>
    </source>
</evidence>
<evidence type="ECO:0000256" key="12">
    <source>
        <dbReference type="RuleBase" id="RU000304"/>
    </source>
</evidence>
<proteinExistence type="inferred from homology"/>
<dbReference type="PROSITE" id="PS00108">
    <property type="entry name" value="PROTEIN_KINASE_ST"/>
    <property type="match status" value="1"/>
</dbReference>
<dbReference type="GO" id="GO:0004712">
    <property type="term" value="F:protein serine/threonine/tyrosine kinase activity"/>
    <property type="evidence" value="ECO:0007669"/>
    <property type="project" value="UniProtKB-EC"/>
</dbReference>
<evidence type="ECO:0000256" key="11">
    <source>
        <dbReference type="PROSITE-ProRule" id="PRU10141"/>
    </source>
</evidence>
<dbReference type="Gene3D" id="1.10.510.10">
    <property type="entry name" value="Transferase(Phosphotransferase) domain 1"/>
    <property type="match status" value="1"/>
</dbReference>
<comment type="catalytic activity">
    <reaction evidence="8">
        <text>L-seryl-[protein] + ATP = O-phospho-L-seryl-[protein] + ADP + H(+)</text>
        <dbReference type="Rhea" id="RHEA:17989"/>
        <dbReference type="Rhea" id="RHEA-COMP:9863"/>
        <dbReference type="Rhea" id="RHEA-COMP:11604"/>
        <dbReference type="ChEBI" id="CHEBI:15378"/>
        <dbReference type="ChEBI" id="CHEBI:29999"/>
        <dbReference type="ChEBI" id="CHEBI:30616"/>
        <dbReference type="ChEBI" id="CHEBI:83421"/>
        <dbReference type="ChEBI" id="CHEBI:456216"/>
        <dbReference type="EC" id="2.7.12.1"/>
    </reaction>
</comment>
<dbReference type="InterPro" id="IPR000719">
    <property type="entry name" value="Prot_kinase_dom"/>
</dbReference>
<dbReference type="PROSITE" id="PS50011">
    <property type="entry name" value="PROTEIN_KINASE_DOM"/>
    <property type="match status" value="1"/>
</dbReference>
<dbReference type="GO" id="GO:0005524">
    <property type="term" value="F:ATP binding"/>
    <property type="evidence" value="ECO:0007669"/>
    <property type="project" value="UniProtKB-UniRule"/>
</dbReference>
<keyword evidence="16" id="KW-1185">Reference proteome</keyword>
<dbReference type="GO" id="GO:0005856">
    <property type="term" value="C:cytoskeleton"/>
    <property type="evidence" value="ECO:0007669"/>
    <property type="project" value="TreeGrafter"/>
</dbReference>
<dbReference type="InterPro" id="IPR011009">
    <property type="entry name" value="Kinase-like_dom_sf"/>
</dbReference>
<dbReference type="Proteomes" id="UP000271241">
    <property type="component" value="Unassembled WGS sequence"/>
</dbReference>
<dbReference type="FunFam" id="3.30.200.20:FF:000087">
    <property type="entry name" value="Dual specificity tyrosine-phosphorylation-regulated kinase 1A"/>
    <property type="match status" value="1"/>
</dbReference>